<comment type="similarity">
    <text evidence="2 9">Belongs to the chondroitin N-acetylgalactosaminyltransferase family.</text>
</comment>
<dbReference type="InterPro" id="IPR029044">
    <property type="entry name" value="Nucleotide-diphossugar_trans"/>
</dbReference>
<dbReference type="PROSITE" id="PS51820">
    <property type="entry name" value="PA14"/>
    <property type="match status" value="1"/>
</dbReference>
<gene>
    <name evidence="11" type="primary">LOC114765346</name>
</gene>
<dbReference type="GO" id="GO:0032580">
    <property type="term" value="C:Golgi cisterna membrane"/>
    <property type="evidence" value="ECO:0007669"/>
    <property type="project" value="UniProtKB-SubCell"/>
</dbReference>
<evidence type="ECO:0000256" key="1">
    <source>
        <dbReference type="ARBA" id="ARBA00004447"/>
    </source>
</evidence>
<keyword evidence="6" id="KW-1133">Transmembrane helix</keyword>
<keyword evidence="4" id="KW-0812">Transmembrane</keyword>
<evidence type="ECO:0000313" key="11">
    <source>
        <dbReference type="Ensembl" id="ENSDCDP00010056886.1"/>
    </source>
</evidence>
<proteinExistence type="inferred from homology"/>
<sequence length="756" mass="87899">PNVCKEIYPQVRQYHFRLYLIFFCKKKKQNTWTEERTIFFLCRCDAPETLTIITEYQGKANLHVFQDWCGQSTNDLRKNVHYPLYPHTRTTVSRLAVSPHWKTYGMRIFGYIHPSMAGEYIFAIGSDDNAEFWLSEDESTENLKLMAYVGKTGLEWTAPGEYEKFASQVSQPVMKSMARYYFEVIHKQSEGPDHVEVAWRPNIEGTTFKVIGSKYISLYKDETDLLMGESAHIPQTVASHEMSMREALRNVKYTVDMVKKDPRDTIFNIPLVNDSYLQNLLPECTYNPSYIFQGTSVGRYNGLHYVQLSSVYPNDFTRQTHVEAEQMCIYQDEKDGFARFMDVNPKEEDWGAEETTFLTTGIVLSCNDVNVMISYLKNSLKNLSCDVATPAPVKENPPQPAEGEEPNVVYEEDALWERVFDVKHTDFQPERTDVVVKSCRRAGNVVMSRDTAMPVVHILMKALRKKHPRCFNTTWSLERVLNVERRVDEKLGSRYFLELEIETAKGEHRLLSRYVYVPNSHEEKEEPGPMLCSPQGFSWNPKATVNILIAVRNQARWVVHFINQMEKIYRATKDENFNVVITDHHSDDLDVEKALQKADLPRYQYKRLEGTFEKTVAVQTAIDLVEDDHSIIFLCDLHLHYPLNFIDTIRKHTVEGKMTYAPIVMRLDCGSSHLEPTGFWELAGYGLLGIYKSDMIRIGGMNTKEFKDKWGGEDWDTLDRVVENKLEVERLHLRNFLHFYHTKRGMWNSRIRKPSS</sequence>
<keyword evidence="3 9" id="KW-0808">Transferase</keyword>
<dbReference type="SMART" id="SM00758">
    <property type="entry name" value="PA14"/>
    <property type="match status" value="1"/>
</dbReference>
<dbReference type="EC" id="2.4.1.244" evidence="9"/>
<dbReference type="InterPro" id="IPR008428">
    <property type="entry name" value="Chond_GalNAc"/>
</dbReference>
<evidence type="ECO:0000256" key="4">
    <source>
        <dbReference type="ARBA" id="ARBA00022692"/>
    </source>
</evidence>
<feature type="domain" description="PA14" evidence="10">
    <location>
        <begin position="55"/>
        <end position="215"/>
    </location>
</feature>
<dbReference type="PANTHER" id="PTHR12369:SF15">
    <property type="entry name" value="BETA-1,4-N-ACETYLGALACTOSAMINYLTRANSFERASE 3"/>
    <property type="match status" value="1"/>
</dbReference>
<dbReference type="Ensembl" id="ENSDCDT00010067548.1">
    <property type="protein sequence ID" value="ENSDCDP00010056886.1"/>
    <property type="gene ID" value="ENSDCDG00010032274.1"/>
</dbReference>
<evidence type="ECO:0000256" key="2">
    <source>
        <dbReference type="ARBA" id="ARBA00009239"/>
    </source>
</evidence>
<reference evidence="11" key="3">
    <citation type="submission" date="2025-09" db="UniProtKB">
        <authorList>
            <consortium name="Ensembl"/>
        </authorList>
    </citation>
    <scope>IDENTIFICATION</scope>
</reference>
<keyword evidence="7 9" id="KW-0333">Golgi apparatus</keyword>
<dbReference type="PANTHER" id="PTHR12369">
    <property type="entry name" value="CHONDROITIN SYNTHASE"/>
    <property type="match status" value="1"/>
</dbReference>
<dbReference type="GeneTree" id="ENSGT01050000244857"/>
<dbReference type="InterPro" id="IPR051227">
    <property type="entry name" value="CS_glycosyltransferase"/>
</dbReference>
<dbReference type="SUPFAM" id="SSF53448">
    <property type="entry name" value="Nucleotide-diphospho-sugar transferases"/>
    <property type="match status" value="1"/>
</dbReference>
<evidence type="ECO:0000256" key="6">
    <source>
        <dbReference type="ARBA" id="ARBA00022989"/>
    </source>
</evidence>
<comment type="catalytic activity">
    <reaction evidence="9">
        <text>an N-acetyl-beta-D-glucosaminyl derivative + UDP-N-acetyl-alpha-D-galactosamine = an N-acetyl-beta-D-galactosaminyl-(1-&gt;4)-N-acetyl-beta-D-glucosaminyl derivative + UDP + H(+)</text>
        <dbReference type="Rhea" id="RHEA:20493"/>
        <dbReference type="ChEBI" id="CHEBI:15378"/>
        <dbReference type="ChEBI" id="CHEBI:58223"/>
        <dbReference type="ChEBI" id="CHEBI:61631"/>
        <dbReference type="ChEBI" id="CHEBI:67138"/>
        <dbReference type="ChEBI" id="CHEBI:138027"/>
        <dbReference type="EC" id="2.4.1.244"/>
    </reaction>
</comment>
<comment type="function">
    <text evidence="9">Transfers N-acetylgalactosamine (GalNAc) from UDP-GalNAc to N-acetylglucosamine-beta-benzyl with a beta-1,4-linkage to form N,N'-diacetyllactosediamine, GalNAc-beta-1,4-GlcNAc structures in N-linked glycans and probably O-linked glycans.</text>
</comment>
<name>A0AAY4EIF4_9TELE</name>
<evidence type="ECO:0000259" key="10">
    <source>
        <dbReference type="PROSITE" id="PS51820"/>
    </source>
</evidence>
<evidence type="ECO:0000256" key="9">
    <source>
        <dbReference type="RuleBase" id="RU364016"/>
    </source>
</evidence>
<evidence type="ECO:0000256" key="7">
    <source>
        <dbReference type="ARBA" id="ARBA00023034"/>
    </source>
</evidence>
<dbReference type="Proteomes" id="UP000694580">
    <property type="component" value="Chromosome 15"/>
</dbReference>
<reference evidence="11" key="2">
    <citation type="submission" date="2025-08" db="UniProtKB">
        <authorList>
            <consortium name="Ensembl"/>
        </authorList>
    </citation>
    <scope>IDENTIFICATION</scope>
</reference>
<evidence type="ECO:0000256" key="8">
    <source>
        <dbReference type="ARBA" id="ARBA00023136"/>
    </source>
</evidence>
<dbReference type="InterPro" id="IPR011658">
    <property type="entry name" value="PA14_dom"/>
</dbReference>
<dbReference type="AlphaFoldDB" id="A0AAY4EIF4"/>
<dbReference type="Pfam" id="PF05679">
    <property type="entry name" value="CHGN"/>
    <property type="match status" value="1"/>
</dbReference>
<keyword evidence="8" id="KW-0472">Membrane</keyword>
<evidence type="ECO:0000313" key="12">
    <source>
        <dbReference type="Proteomes" id="UP000694580"/>
    </source>
</evidence>
<evidence type="ECO:0000256" key="3">
    <source>
        <dbReference type="ARBA" id="ARBA00022679"/>
    </source>
</evidence>
<protein>
    <recommendedName>
        <fullName evidence="9">Beta-1,4-N-acetylgalactosaminyltransferase</fullName>
        <ecNumber evidence="9">2.4.1.244</ecNumber>
    </recommendedName>
</protein>
<reference evidence="11 12" key="1">
    <citation type="submission" date="2020-06" db="EMBL/GenBank/DDBJ databases">
        <authorList>
            <consortium name="Wellcome Sanger Institute Data Sharing"/>
        </authorList>
    </citation>
    <scope>NUCLEOTIDE SEQUENCE [LARGE SCALE GENOMIC DNA]</scope>
</reference>
<organism evidence="11 12">
    <name type="scientific">Denticeps clupeoides</name>
    <name type="common">denticle herring</name>
    <dbReference type="NCBI Taxonomy" id="299321"/>
    <lineage>
        <taxon>Eukaryota</taxon>
        <taxon>Metazoa</taxon>
        <taxon>Chordata</taxon>
        <taxon>Craniata</taxon>
        <taxon>Vertebrata</taxon>
        <taxon>Euteleostomi</taxon>
        <taxon>Actinopterygii</taxon>
        <taxon>Neopterygii</taxon>
        <taxon>Teleostei</taxon>
        <taxon>Clupei</taxon>
        <taxon>Clupeiformes</taxon>
        <taxon>Denticipitoidei</taxon>
        <taxon>Denticipitidae</taxon>
        <taxon>Denticeps</taxon>
    </lineage>
</organism>
<evidence type="ECO:0000256" key="5">
    <source>
        <dbReference type="ARBA" id="ARBA00022968"/>
    </source>
</evidence>
<comment type="subcellular location">
    <subcellularLocation>
        <location evidence="1 9">Golgi apparatus</location>
        <location evidence="1 9">Golgi stack membrane</location>
        <topology evidence="1 9">Single-pass type II membrane protein</topology>
    </subcellularLocation>
</comment>
<keyword evidence="12" id="KW-1185">Reference proteome</keyword>
<accession>A0AAY4EIF4</accession>
<keyword evidence="5 9" id="KW-0735">Signal-anchor</keyword>
<dbReference type="GO" id="GO:0033842">
    <property type="term" value="F:N-acetyl-beta-glucosaminyl-derivative 4-beta-N-acetylgalactosaminyltransferase activity"/>
    <property type="evidence" value="ECO:0007669"/>
    <property type="project" value="UniProtKB-EC"/>
</dbReference>
<dbReference type="InterPro" id="IPR037524">
    <property type="entry name" value="PA14/GLEYA"/>
</dbReference>
<dbReference type="Gene3D" id="3.90.550.10">
    <property type="entry name" value="Spore Coat Polysaccharide Biosynthesis Protein SpsA, Chain A"/>
    <property type="match status" value="1"/>
</dbReference>